<evidence type="ECO:0000313" key="2">
    <source>
        <dbReference type="Proteomes" id="UP000325081"/>
    </source>
</evidence>
<sequence>MSNNCFKERFLISLPQNQIINPKVQKTSQIHLSGRTVSAIQSLASCRRSTTYSTLPTCRQHNEREDARHILEVRGAQVRSASARTKTRAVRRYLRRRGRCRTPFGIQADRYLIALHYQQAKVGKNFDQGRFFWVFWEKKVTGQNSD</sequence>
<dbReference type="Proteomes" id="UP000325081">
    <property type="component" value="Unassembled WGS sequence"/>
</dbReference>
<comment type="caution">
    <text evidence="1">The sequence shown here is derived from an EMBL/GenBank/DDBJ whole genome shotgun (WGS) entry which is preliminary data.</text>
</comment>
<evidence type="ECO:0000313" key="1">
    <source>
        <dbReference type="EMBL" id="GER37274.1"/>
    </source>
</evidence>
<keyword evidence="2" id="KW-1185">Reference proteome</keyword>
<accession>A0A5A7PWY1</accession>
<organism evidence="1 2">
    <name type="scientific">Striga asiatica</name>
    <name type="common">Asiatic witchweed</name>
    <name type="synonym">Buchnera asiatica</name>
    <dbReference type="NCBI Taxonomy" id="4170"/>
    <lineage>
        <taxon>Eukaryota</taxon>
        <taxon>Viridiplantae</taxon>
        <taxon>Streptophyta</taxon>
        <taxon>Embryophyta</taxon>
        <taxon>Tracheophyta</taxon>
        <taxon>Spermatophyta</taxon>
        <taxon>Magnoliopsida</taxon>
        <taxon>eudicotyledons</taxon>
        <taxon>Gunneridae</taxon>
        <taxon>Pentapetalae</taxon>
        <taxon>asterids</taxon>
        <taxon>lamiids</taxon>
        <taxon>Lamiales</taxon>
        <taxon>Orobanchaceae</taxon>
        <taxon>Buchnereae</taxon>
        <taxon>Striga</taxon>
    </lineage>
</organism>
<protein>
    <submittedName>
        <fullName evidence="1">Pre-mRNA branch site protein p14</fullName>
    </submittedName>
</protein>
<dbReference type="AlphaFoldDB" id="A0A5A7PWY1"/>
<name>A0A5A7PWY1_STRAF</name>
<gene>
    <name evidence="1" type="ORF">STAS_13670</name>
</gene>
<dbReference type="EMBL" id="BKCP01005317">
    <property type="protein sequence ID" value="GER37274.1"/>
    <property type="molecule type" value="Genomic_DNA"/>
</dbReference>
<proteinExistence type="predicted"/>
<reference evidence="2" key="1">
    <citation type="journal article" date="2019" name="Curr. Biol.">
        <title>Genome Sequence of Striga asiatica Provides Insight into the Evolution of Plant Parasitism.</title>
        <authorList>
            <person name="Yoshida S."/>
            <person name="Kim S."/>
            <person name="Wafula E.K."/>
            <person name="Tanskanen J."/>
            <person name="Kim Y.M."/>
            <person name="Honaas L."/>
            <person name="Yang Z."/>
            <person name="Spallek T."/>
            <person name="Conn C.E."/>
            <person name="Ichihashi Y."/>
            <person name="Cheong K."/>
            <person name="Cui S."/>
            <person name="Der J.P."/>
            <person name="Gundlach H."/>
            <person name="Jiao Y."/>
            <person name="Hori C."/>
            <person name="Ishida J.K."/>
            <person name="Kasahara H."/>
            <person name="Kiba T."/>
            <person name="Kim M.S."/>
            <person name="Koo N."/>
            <person name="Laohavisit A."/>
            <person name="Lee Y.H."/>
            <person name="Lumba S."/>
            <person name="McCourt P."/>
            <person name="Mortimer J.C."/>
            <person name="Mutuku J.M."/>
            <person name="Nomura T."/>
            <person name="Sasaki-Sekimoto Y."/>
            <person name="Seto Y."/>
            <person name="Wang Y."/>
            <person name="Wakatake T."/>
            <person name="Sakakibara H."/>
            <person name="Demura T."/>
            <person name="Yamaguchi S."/>
            <person name="Yoneyama K."/>
            <person name="Manabe R.I."/>
            <person name="Nelson D.C."/>
            <person name="Schulman A.H."/>
            <person name="Timko M.P."/>
            <person name="dePamphilis C.W."/>
            <person name="Choi D."/>
            <person name="Shirasu K."/>
        </authorList>
    </citation>
    <scope>NUCLEOTIDE SEQUENCE [LARGE SCALE GENOMIC DNA]</scope>
    <source>
        <strain evidence="2">cv. UVA1</strain>
    </source>
</reference>